<dbReference type="PANTHER" id="PTHR14781:SF0">
    <property type="entry name" value="INTRAFLAGELLAR TRANSPORT PROTEIN 56"/>
    <property type="match status" value="1"/>
</dbReference>
<dbReference type="AlphaFoldDB" id="A0AAN8NR13"/>
<sequence length="541" mass="62542">MILTRSSTAAPKTNSDGATRKNNYQFQDFIQKRDYVGAITVLQFKPTDTELWLGFCHFHLGDYKKAADIYKSIKNPTSEVYLNLACCYFFLGYYTEATEAVSKAEKSDLKTRLQFHLSHKIGDEKKLMEFHHQLHDVIEDQLSLASIHYLRAHYQEAIDIYKRILLHNREYVALNVYIALCYYKLGYYDVSQEVLNIYLQQFPDSIIAVNLKACNNFKLYSGKTAETEIKVLIDQNTSNVGFGHDLIKHNIVVFKGGEEALQVLPPLLDIIPEARLNFVIYYLKQEEVQEAYELIKSLEPAVPQEYILKGVVNASLGQETGLQEHLKIAQQYFQLVGSSVSECDTIPGRQCMASYHFLIRQFDQVHRYLSSIKSYFFNDDHFNFNFSQAQVALGSYAEAEETLLLIQSEKFRSDYCYISHLCRCLIMNKKPQKAWELYLKLDTSAESFSLLQLIANDSYKMGEFYYAAKAFDILERLDPLPEYWEGKRGACCGLFQMVIAKKQPKEILSEIIPLLRNSVNPQVEVIIRLIKRWAKDNRLAL</sequence>
<dbReference type="PANTHER" id="PTHR14781">
    <property type="entry name" value="INTRAFLAGELLAR TRANSPORT PROTEIN 56"/>
    <property type="match status" value="1"/>
</dbReference>
<evidence type="ECO:0000313" key="8">
    <source>
        <dbReference type="Proteomes" id="UP001372834"/>
    </source>
</evidence>
<evidence type="ECO:0000256" key="1">
    <source>
        <dbReference type="ARBA" id="ARBA00004138"/>
    </source>
</evidence>
<keyword evidence="5" id="KW-0802">TPR repeat</keyword>
<dbReference type="Proteomes" id="UP001372834">
    <property type="component" value="Unassembled WGS sequence"/>
</dbReference>
<dbReference type="GO" id="GO:0120170">
    <property type="term" value="F:intraciliary transport particle B binding"/>
    <property type="evidence" value="ECO:0007669"/>
    <property type="project" value="TreeGrafter"/>
</dbReference>
<dbReference type="GO" id="GO:0035735">
    <property type="term" value="P:intraciliary transport involved in cilium assembly"/>
    <property type="evidence" value="ECO:0007669"/>
    <property type="project" value="TreeGrafter"/>
</dbReference>
<dbReference type="Pfam" id="PF13181">
    <property type="entry name" value="TPR_8"/>
    <property type="match status" value="1"/>
</dbReference>
<dbReference type="FunFam" id="1.25.40.10:FF:000233">
    <property type="entry name" value="Tetratricopeptide repeat domain 26"/>
    <property type="match status" value="1"/>
</dbReference>
<organism evidence="7 8">
    <name type="scientific">Polyplax serrata</name>
    <name type="common">Common mouse louse</name>
    <dbReference type="NCBI Taxonomy" id="468196"/>
    <lineage>
        <taxon>Eukaryota</taxon>
        <taxon>Metazoa</taxon>
        <taxon>Ecdysozoa</taxon>
        <taxon>Arthropoda</taxon>
        <taxon>Hexapoda</taxon>
        <taxon>Insecta</taxon>
        <taxon>Pterygota</taxon>
        <taxon>Neoptera</taxon>
        <taxon>Paraneoptera</taxon>
        <taxon>Psocodea</taxon>
        <taxon>Troctomorpha</taxon>
        <taxon>Phthiraptera</taxon>
        <taxon>Anoplura</taxon>
        <taxon>Polyplacidae</taxon>
        <taxon>Polyplax</taxon>
    </lineage>
</organism>
<dbReference type="GO" id="GO:0035720">
    <property type="term" value="P:intraciliary anterograde transport"/>
    <property type="evidence" value="ECO:0007669"/>
    <property type="project" value="TreeGrafter"/>
</dbReference>
<evidence type="ECO:0000256" key="3">
    <source>
        <dbReference type="ARBA" id="ARBA00019387"/>
    </source>
</evidence>
<proteinExistence type="inferred from homology"/>
<dbReference type="InterPro" id="IPR019734">
    <property type="entry name" value="TPR_rpt"/>
</dbReference>
<dbReference type="SUPFAM" id="SSF48452">
    <property type="entry name" value="TPR-like"/>
    <property type="match status" value="1"/>
</dbReference>
<dbReference type="GO" id="GO:0097546">
    <property type="term" value="C:ciliary base"/>
    <property type="evidence" value="ECO:0007669"/>
    <property type="project" value="TreeGrafter"/>
</dbReference>
<protein>
    <recommendedName>
        <fullName evidence="3">Intraflagellar transport protein 56</fullName>
    </recommendedName>
</protein>
<evidence type="ECO:0000256" key="5">
    <source>
        <dbReference type="ARBA" id="ARBA00022803"/>
    </source>
</evidence>
<dbReference type="Gene3D" id="1.25.40.10">
    <property type="entry name" value="Tetratricopeptide repeat domain"/>
    <property type="match status" value="3"/>
</dbReference>
<keyword evidence="4" id="KW-0677">Repeat</keyword>
<dbReference type="EMBL" id="JAWJWE010000037">
    <property type="protein sequence ID" value="KAK6625592.1"/>
    <property type="molecule type" value="Genomic_DNA"/>
</dbReference>
<accession>A0AAN8NR13</accession>
<name>A0AAN8NR13_POLSC</name>
<evidence type="ECO:0000256" key="6">
    <source>
        <dbReference type="ARBA" id="ARBA00023273"/>
    </source>
</evidence>
<gene>
    <name evidence="7" type="primary">TTC26</name>
    <name evidence="7" type="ORF">RUM43_005891</name>
</gene>
<keyword evidence="6" id="KW-0966">Cell projection</keyword>
<reference evidence="7 8" key="1">
    <citation type="submission" date="2023-10" db="EMBL/GenBank/DDBJ databases">
        <title>Genomes of two closely related lineages of the louse Polyplax serrata with different host specificities.</title>
        <authorList>
            <person name="Martinu J."/>
            <person name="Tarabai H."/>
            <person name="Stefka J."/>
            <person name="Hypsa V."/>
        </authorList>
    </citation>
    <scope>NUCLEOTIDE SEQUENCE [LARGE SCALE GENOMIC DNA]</scope>
    <source>
        <strain evidence="7">HR10_N</strain>
    </source>
</reference>
<dbReference type="InterPro" id="IPR030511">
    <property type="entry name" value="TTC26"/>
</dbReference>
<comment type="subcellular location">
    <subcellularLocation>
        <location evidence="1">Cell projection</location>
        <location evidence="1">Cilium</location>
    </subcellularLocation>
</comment>
<comment type="similarity">
    <text evidence="2">Belongs to the IFT56 family.</text>
</comment>
<comment type="caution">
    <text evidence="7">The sequence shown here is derived from an EMBL/GenBank/DDBJ whole genome shotgun (WGS) entry which is preliminary data.</text>
</comment>
<dbReference type="GO" id="GO:0036064">
    <property type="term" value="C:ciliary basal body"/>
    <property type="evidence" value="ECO:0007669"/>
    <property type="project" value="TreeGrafter"/>
</dbReference>
<dbReference type="InterPro" id="IPR011990">
    <property type="entry name" value="TPR-like_helical_dom_sf"/>
</dbReference>
<dbReference type="SMART" id="SM00028">
    <property type="entry name" value="TPR"/>
    <property type="match status" value="3"/>
</dbReference>
<evidence type="ECO:0000313" key="7">
    <source>
        <dbReference type="EMBL" id="KAK6625592.1"/>
    </source>
</evidence>
<evidence type="ECO:0000256" key="2">
    <source>
        <dbReference type="ARBA" id="ARBA00007834"/>
    </source>
</evidence>
<dbReference type="GO" id="GO:0030992">
    <property type="term" value="C:intraciliary transport particle B"/>
    <property type="evidence" value="ECO:0007669"/>
    <property type="project" value="TreeGrafter"/>
</dbReference>
<dbReference type="Pfam" id="PF13174">
    <property type="entry name" value="TPR_6"/>
    <property type="match status" value="2"/>
</dbReference>
<evidence type="ECO:0000256" key="4">
    <source>
        <dbReference type="ARBA" id="ARBA00022737"/>
    </source>
</evidence>